<dbReference type="OrthoDB" id="2638799at2"/>
<reference evidence="2 3" key="1">
    <citation type="journal article" date="2016" name="Int. J. Syst. Evol. Microbiol.">
        <title>Oceanobacillus halophilus sp. nov., a novel moderately halophilic bacterium from a hypersaline lake.</title>
        <authorList>
            <person name="Amoozegar M.A."/>
            <person name="Bagheri M."/>
            <person name="Makhdoumi A."/>
            <person name="Nikou M.M."/>
            <person name="Fazeli S.A.S."/>
            <person name="Schumann P."/>
            <person name="Sproer C."/>
            <person name="Sanchez-Porro C."/>
            <person name="Ventosa A."/>
        </authorList>
    </citation>
    <scope>NUCLEOTIDE SEQUENCE [LARGE SCALE GENOMIC DNA]</scope>
    <source>
        <strain evidence="2 3">DSM 23996</strain>
    </source>
</reference>
<dbReference type="Pfam" id="PF14118">
    <property type="entry name" value="YfzA"/>
    <property type="match status" value="1"/>
</dbReference>
<keyword evidence="1" id="KW-0812">Transmembrane</keyword>
<feature type="transmembrane region" description="Helical" evidence="1">
    <location>
        <begin position="67"/>
        <end position="88"/>
    </location>
</feature>
<proteinExistence type="predicted"/>
<organism evidence="2 3">
    <name type="scientific">Oceanobacillus halophilus</name>
    <dbReference type="NCBI Taxonomy" id="930130"/>
    <lineage>
        <taxon>Bacteria</taxon>
        <taxon>Bacillati</taxon>
        <taxon>Bacillota</taxon>
        <taxon>Bacilli</taxon>
        <taxon>Bacillales</taxon>
        <taxon>Bacillaceae</taxon>
        <taxon>Oceanobacillus</taxon>
    </lineage>
</organism>
<evidence type="ECO:0000313" key="3">
    <source>
        <dbReference type="Proteomes" id="UP000269301"/>
    </source>
</evidence>
<evidence type="ECO:0000313" key="2">
    <source>
        <dbReference type="EMBL" id="RKQ30400.1"/>
    </source>
</evidence>
<name>A0A494ZWG9_9BACI</name>
<feature type="transmembrane region" description="Helical" evidence="1">
    <location>
        <begin position="12"/>
        <end position="31"/>
    </location>
</feature>
<sequence length="100" mass="11687">MSRAEENPKLVKRWILILVILSVFQLFFIIADGTILEPNINDSNHLFSRMGRRILNSGLFTEWITPYSYPFFNMFTVIQIVAILFQAVQDIISPRKILNK</sequence>
<dbReference type="InterPro" id="IPR025627">
    <property type="entry name" value="YfzA"/>
</dbReference>
<keyword evidence="1" id="KW-1133">Transmembrane helix</keyword>
<dbReference type="RefSeq" id="WP_121205600.1">
    <property type="nucleotide sequence ID" value="NZ_RBZP01000018.1"/>
</dbReference>
<dbReference type="AlphaFoldDB" id="A0A494ZWG9"/>
<keyword evidence="1" id="KW-0472">Membrane</keyword>
<dbReference type="Proteomes" id="UP000269301">
    <property type="component" value="Unassembled WGS sequence"/>
</dbReference>
<evidence type="ECO:0000256" key="1">
    <source>
        <dbReference type="SAM" id="Phobius"/>
    </source>
</evidence>
<dbReference type="EMBL" id="RBZP01000018">
    <property type="protein sequence ID" value="RKQ30400.1"/>
    <property type="molecule type" value="Genomic_DNA"/>
</dbReference>
<evidence type="ECO:0008006" key="4">
    <source>
        <dbReference type="Google" id="ProtNLM"/>
    </source>
</evidence>
<comment type="caution">
    <text evidence="2">The sequence shown here is derived from an EMBL/GenBank/DDBJ whole genome shotgun (WGS) entry which is preliminary data.</text>
</comment>
<protein>
    <recommendedName>
        <fullName evidence="4">YfzA-like protein</fullName>
    </recommendedName>
</protein>
<gene>
    <name evidence="2" type="ORF">D8M06_15960</name>
</gene>
<accession>A0A494ZWG9</accession>
<keyword evidence="3" id="KW-1185">Reference proteome</keyword>